<evidence type="ECO:0000313" key="2">
    <source>
        <dbReference type="EMBL" id="MBP2333282.1"/>
    </source>
</evidence>
<feature type="region of interest" description="Disordered" evidence="1">
    <location>
        <begin position="186"/>
        <end position="208"/>
    </location>
</feature>
<evidence type="ECO:0000256" key="1">
    <source>
        <dbReference type="SAM" id="MobiDB-lite"/>
    </source>
</evidence>
<name>A0ABS4U9R7_9CORY</name>
<sequence>MPVHVGGSPLDDLWVGDRPVGSVWMGGTRIWRRPGHETWSQEFSAEDALRRQGRPIVKTGEVLVADINAAYPDLDVSTSHPARGVLGLLWKPDTFDLGWVVPGAETLVQTSDTTISVTVMGPPRRWSNAIFAEATVFPQTRSVSGWEYLPGQFRLEISGVARYEFTHGEPGRLVDLTVPGGAARQVRAANPPSDSNPRNPDGSPVDHRAGILVHQGHAFAVYHGHGVLGSVPLAGPVPEAFRPRYETWTWAHNQLFRKRIRNGHAIRGLHLRTGRHARARWYDAWGDLPTP</sequence>
<proteinExistence type="predicted"/>
<reference evidence="2 3" key="1">
    <citation type="submission" date="2021-03" db="EMBL/GenBank/DDBJ databases">
        <title>Sequencing the genomes of 1000 actinobacteria strains.</title>
        <authorList>
            <person name="Klenk H.-P."/>
        </authorList>
    </citation>
    <scope>NUCLEOTIDE SEQUENCE [LARGE SCALE GENOMIC DNA]</scope>
    <source>
        <strain evidence="2 3">DSM 44506</strain>
    </source>
</reference>
<feature type="compositionally biased region" description="Low complexity" evidence="1">
    <location>
        <begin position="190"/>
        <end position="203"/>
    </location>
</feature>
<comment type="caution">
    <text evidence="2">The sequence shown here is derived from an EMBL/GenBank/DDBJ whole genome shotgun (WGS) entry which is preliminary data.</text>
</comment>
<dbReference type="EMBL" id="JAGINY010000001">
    <property type="protein sequence ID" value="MBP2333282.1"/>
    <property type="molecule type" value="Genomic_DNA"/>
</dbReference>
<organism evidence="2 3">
    <name type="scientific">Corynebacterium freneyi</name>
    <dbReference type="NCBI Taxonomy" id="134034"/>
    <lineage>
        <taxon>Bacteria</taxon>
        <taxon>Bacillati</taxon>
        <taxon>Actinomycetota</taxon>
        <taxon>Actinomycetes</taxon>
        <taxon>Mycobacteriales</taxon>
        <taxon>Corynebacteriaceae</taxon>
        <taxon>Corynebacterium</taxon>
    </lineage>
</organism>
<dbReference type="Proteomes" id="UP001519305">
    <property type="component" value="Unassembled WGS sequence"/>
</dbReference>
<gene>
    <name evidence="2" type="ORF">JOF33_001981</name>
</gene>
<accession>A0ABS4U9R7</accession>
<evidence type="ECO:0000313" key="3">
    <source>
        <dbReference type="Proteomes" id="UP001519305"/>
    </source>
</evidence>
<protein>
    <submittedName>
        <fullName evidence="2">Uncharacterized protein</fullName>
    </submittedName>
</protein>
<keyword evidence="3" id="KW-1185">Reference proteome</keyword>